<evidence type="ECO:0000256" key="3">
    <source>
        <dbReference type="ARBA" id="ARBA00022490"/>
    </source>
</evidence>
<evidence type="ECO:0000313" key="7">
    <source>
        <dbReference type="EMBL" id="EPD13754.1"/>
    </source>
</evidence>
<evidence type="ECO:0000256" key="4">
    <source>
        <dbReference type="ARBA" id="ARBA00022795"/>
    </source>
</evidence>
<dbReference type="EMBL" id="ASHL01000002">
    <property type="protein sequence ID" value="EPD13754.1"/>
    <property type="molecule type" value="Genomic_DNA"/>
</dbReference>
<sequence>MNGATALKQYQQTSVHGGVMDASPHKLIQMLLDGALSRILSAKSALKQQNVAKKGEQIGSAISIIEGLRASLDFKQGGEISKNLDALYEYINHVLLQANIKNDAALLDEAGKLLSQIKMGWDAISPDAAQR</sequence>
<proteinExistence type="inferred from homology"/>
<dbReference type="RefSeq" id="WP_015006207.1">
    <property type="nucleotide sequence ID" value="NZ_KE646806.1"/>
</dbReference>
<dbReference type="GO" id="GO:0044780">
    <property type="term" value="P:bacterial-type flagellum assembly"/>
    <property type="evidence" value="ECO:0007669"/>
    <property type="project" value="InterPro"/>
</dbReference>
<dbReference type="InterPro" id="IPR036584">
    <property type="entry name" value="FliS_sf"/>
</dbReference>
<evidence type="ECO:0000256" key="6">
    <source>
        <dbReference type="PIRNR" id="PIRNR039090"/>
    </source>
</evidence>
<dbReference type="AlphaFoldDB" id="A0AB33Z303"/>
<dbReference type="SUPFAM" id="SSF101116">
    <property type="entry name" value="Flagellar export chaperone FliS"/>
    <property type="match status" value="1"/>
</dbReference>
<dbReference type="Proteomes" id="UP000015462">
    <property type="component" value="Unassembled WGS sequence"/>
</dbReference>
<dbReference type="Gene3D" id="1.20.120.340">
    <property type="entry name" value="Flagellar protein FliS"/>
    <property type="match status" value="1"/>
</dbReference>
<keyword evidence="4 6" id="KW-1005">Bacterial flagellum biogenesis</keyword>
<keyword evidence="5" id="KW-0143">Chaperone</keyword>
<reference evidence="7 8" key="1">
    <citation type="journal article" date="2013" name="Genome Announc.">
        <title>Genome Sequence of the Pyrene- and Fluoranthene-Degrading Bacterium Cycloclasticus sp. Strain PY97M.</title>
        <authorList>
            <person name="Cui Z."/>
            <person name="Xu G."/>
            <person name="Li Q."/>
            <person name="Gao W."/>
            <person name="Zheng L."/>
        </authorList>
    </citation>
    <scope>NUCLEOTIDE SEQUENCE [LARGE SCALE GENOMIC DNA]</scope>
    <source>
        <strain evidence="7 8">PY97M</strain>
    </source>
</reference>
<dbReference type="GO" id="GO:0071973">
    <property type="term" value="P:bacterial-type flagellum-dependent cell motility"/>
    <property type="evidence" value="ECO:0007669"/>
    <property type="project" value="TreeGrafter"/>
</dbReference>
<evidence type="ECO:0000256" key="5">
    <source>
        <dbReference type="ARBA" id="ARBA00023186"/>
    </source>
</evidence>
<dbReference type="PANTHER" id="PTHR34773">
    <property type="entry name" value="FLAGELLAR SECRETION CHAPERONE FLIS"/>
    <property type="match status" value="1"/>
</dbReference>
<name>A0AB33Z303_9GAMM</name>
<dbReference type="CDD" id="cd16098">
    <property type="entry name" value="FliS"/>
    <property type="match status" value="1"/>
</dbReference>
<dbReference type="NCBIfam" id="TIGR00208">
    <property type="entry name" value="fliS"/>
    <property type="match status" value="1"/>
</dbReference>
<comment type="caution">
    <text evidence="7">The sequence shown here is derived from an EMBL/GenBank/DDBJ whole genome shotgun (WGS) entry which is preliminary data.</text>
</comment>
<protein>
    <recommendedName>
        <fullName evidence="6">Flagellar secretion chaperone FliS</fullName>
    </recommendedName>
</protein>
<dbReference type="PIRSF" id="PIRSF039090">
    <property type="entry name" value="Flis"/>
    <property type="match status" value="1"/>
</dbReference>
<comment type="subcellular location">
    <subcellularLocation>
        <location evidence="1 6">Cytoplasm</location>
        <location evidence="1 6">Cytosol</location>
    </subcellularLocation>
</comment>
<dbReference type="GO" id="GO:0005829">
    <property type="term" value="C:cytosol"/>
    <property type="evidence" value="ECO:0007669"/>
    <property type="project" value="UniProtKB-SubCell"/>
</dbReference>
<comment type="similarity">
    <text evidence="2 6">Belongs to the FliS family.</text>
</comment>
<keyword evidence="8" id="KW-1185">Reference proteome</keyword>
<dbReference type="InterPro" id="IPR003713">
    <property type="entry name" value="FliS"/>
</dbReference>
<evidence type="ECO:0000313" key="8">
    <source>
        <dbReference type="Proteomes" id="UP000015462"/>
    </source>
</evidence>
<evidence type="ECO:0000256" key="1">
    <source>
        <dbReference type="ARBA" id="ARBA00004514"/>
    </source>
</evidence>
<dbReference type="PANTHER" id="PTHR34773:SF1">
    <property type="entry name" value="FLAGELLAR SECRETION CHAPERONE FLIS"/>
    <property type="match status" value="1"/>
</dbReference>
<organism evidence="7 8">
    <name type="scientific">Cycloclasticus pugetii</name>
    <dbReference type="NCBI Taxonomy" id="34068"/>
    <lineage>
        <taxon>Bacteria</taxon>
        <taxon>Pseudomonadati</taxon>
        <taxon>Pseudomonadota</taxon>
        <taxon>Gammaproteobacteria</taxon>
        <taxon>Thiotrichales</taxon>
        <taxon>Piscirickettsiaceae</taxon>
        <taxon>Cycloclasticus</taxon>
    </lineage>
</organism>
<evidence type="ECO:0000256" key="2">
    <source>
        <dbReference type="ARBA" id="ARBA00008787"/>
    </source>
</evidence>
<gene>
    <name evidence="7" type="ORF">L196_04436</name>
</gene>
<keyword evidence="3 6" id="KW-0963">Cytoplasm</keyword>
<accession>A0AB33Z303</accession>
<dbReference type="Pfam" id="PF02561">
    <property type="entry name" value="FliS"/>
    <property type="match status" value="1"/>
</dbReference>